<feature type="compositionally biased region" description="Basic and acidic residues" evidence="7">
    <location>
        <begin position="30"/>
        <end position="41"/>
    </location>
</feature>
<dbReference type="GO" id="GO:0009788">
    <property type="term" value="P:negative regulation of abscisic acid-activated signaling pathway"/>
    <property type="evidence" value="ECO:0007669"/>
    <property type="project" value="InterPro"/>
</dbReference>
<reference evidence="9 10" key="1">
    <citation type="journal article" date="2018" name="Nat. Genet.">
        <title>The Rosa genome provides new insights in the design of modern roses.</title>
        <authorList>
            <person name="Bendahmane M."/>
        </authorList>
    </citation>
    <scope>NUCLEOTIDE SEQUENCE [LARGE SCALE GENOMIC DNA]</scope>
    <source>
        <strain evidence="10">cv. Old Blush</strain>
    </source>
</reference>
<feature type="region of interest" description="Disordered" evidence="7">
    <location>
        <begin position="53"/>
        <end position="74"/>
    </location>
</feature>
<keyword evidence="10" id="KW-1185">Reference proteome</keyword>
<feature type="domain" description="C2H2-type" evidence="8">
    <location>
        <begin position="129"/>
        <end position="156"/>
    </location>
</feature>
<dbReference type="Gene3D" id="3.30.160.60">
    <property type="entry name" value="Classic Zinc Finger"/>
    <property type="match status" value="1"/>
</dbReference>
<feature type="region of interest" description="Disordered" evidence="7">
    <location>
        <begin position="282"/>
        <end position="326"/>
    </location>
</feature>
<dbReference type="GO" id="GO:0005634">
    <property type="term" value="C:nucleus"/>
    <property type="evidence" value="ECO:0007669"/>
    <property type="project" value="UniProtKB-SubCell"/>
</dbReference>
<dbReference type="InterPro" id="IPR013087">
    <property type="entry name" value="Znf_C2H2_type"/>
</dbReference>
<protein>
    <submittedName>
        <fullName evidence="9">Putative transcription factor C2H2 family</fullName>
    </submittedName>
</protein>
<keyword evidence="3 6" id="KW-0863">Zinc-finger</keyword>
<feature type="compositionally biased region" description="Polar residues" evidence="7">
    <location>
        <begin position="283"/>
        <end position="305"/>
    </location>
</feature>
<keyword evidence="4" id="KW-0862">Zinc</keyword>
<name>A0A2P6SAW6_ROSCH</name>
<evidence type="ECO:0000313" key="9">
    <source>
        <dbReference type="EMBL" id="PRQ55815.1"/>
    </source>
</evidence>
<dbReference type="STRING" id="74649.A0A2P6SAW6"/>
<evidence type="ECO:0000259" key="8">
    <source>
        <dbReference type="PROSITE" id="PS50157"/>
    </source>
</evidence>
<dbReference type="OMA" id="HEPCASE"/>
<gene>
    <name evidence="9" type="ORF">RchiOBHm_Chr1g0328791</name>
</gene>
<evidence type="ECO:0000256" key="5">
    <source>
        <dbReference type="ARBA" id="ARBA00023242"/>
    </source>
</evidence>
<evidence type="ECO:0000313" key="10">
    <source>
        <dbReference type="Proteomes" id="UP000238479"/>
    </source>
</evidence>
<dbReference type="InterPro" id="IPR044246">
    <property type="entry name" value="ZFP3-like"/>
</dbReference>
<evidence type="ECO:0000256" key="3">
    <source>
        <dbReference type="ARBA" id="ARBA00022771"/>
    </source>
</evidence>
<evidence type="ECO:0000256" key="1">
    <source>
        <dbReference type="ARBA" id="ARBA00004123"/>
    </source>
</evidence>
<dbReference type="AlphaFoldDB" id="A0A2P6SAW6"/>
<sequence>MKKPGAVEACPLESQVASEVPSSPSSLPKEGGDGDDKSNMKMKEKVIVLIDEPQQSLEKEKEAAVGGSTSSGVVLDMTPSNQGPPGRSNLELALFNSSSSQLVPEVVEVEEGSDENPAARDQKKEPRVFKCNFCQRKFSTSQALGGHQNAHKQERQLAKRRSQAFDHMGGLGHSHFPYYSPYSGFSTHSLYGSYNRSSLGVRMDSMIHKPSYTPWSQTYGRFGVALGGAASGLGGGASGWSRPGSSLINCIDQHRLTSLQGLQNNINELGLAGRTATAPRFEQGSTSGLQNFGGSNLSALNNRVPPTNGADLLRQAEPPQCDTDGAGLDLVC</sequence>
<dbReference type="Gramene" id="PRQ55815">
    <property type="protein sequence ID" value="PRQ55815"/>
    <property type="gene ID" value="RchiOBHm_Chr1g0328791"/>
</dbReference>
<comment type="subcellular location">
    <subcellularLocation>
        <location evidence="1">Nucleus</location>
    </subcellularLocation>
</comment>
<dbReference type="GO" id="GO:0008270">
    <property type="term" value="F:zinc ion binding"/>
    <property type="evidence" value="ECO:0007669"/>
    <property type="project" value="UniProtKB-KW"/>
</dbReference>
<evidence type="ECO:0000256" key="4">
    <source>
        <dbReference type="ARBA" id="ARBA00022833"/>
    </source>
</evidence>
<evidence type="ECO:0000256" key="7">
    <source>
        <dbReference type="SAM" id="MobiDB-lite"/>
    </source>
</evidence>
<evidence type="ECO:0000256" key="6">
    <source>
        <dbReference type="PROSITE-ProRule" id="PRU00042"/>
    </source>
</evidence>
<feature type="region of interest" description="Disordered" evidence="7">
    <location>
        <begin position="1"/>
        <end position="41"/>
    </location>
</feature>
<dbReference type="EMBL" id="PDCK01000039">
    <property type="protein sequence ID" value="PRQ55815.1"/>
    <property type="molecule type" value="Genomic_DNA"/>
</dbReference>
<keyword evidence="2" id="KW-0479">Metal-binding</keyword>
<comment type="caution">
    <text evidence="9">The sequence shown here is derived from an EMBL/GenBank/DDBJ whole genome shotgun (WGS) entry which is preliminary data.</text>
</comment>
<keyword evidence="5" id="KW-0539">Nucleus</keyword>
<dbReference type="Proteomes" id="UP000238479">
    <property type="component" value="Chromosome 1"/>
</dbReference>
<dbReference type="PANTHER" id="PTHR47287">
    <property type="entry name" value="C2H2 AND C2HC ZINC FINGERS SUPERFAMILY PROTEIN"/>
    <property type="match status" value="1"/>
</dbReference>
<evidence type="ECO:0000256" key="2">
    <source>
        <dbReference type="ARBA" id="ARBA00022723"/>
    </source>
</evidence>
<organism evidence="9 10">
    <name type="scientific">Rosa chinensis</name>
    <name type="common">China rose</name>
    <dbReference type="NCBI Taxonomy" id="74649"/>
    <lineage>
        <taxon>Eukaryota</taxon>
        <taxon>Viridiplantae</taxon>
        <taxon>Streptophyta</taxon>
        <taxon>Embryophyta</taxon>
        <taxon>Tracheophyta</taxon>
        <taxon>Spermatophyta</taxon>
        <taxon>Magnoliopsida</taxon>
        <taxon>eudicotyledons</taxon>
        <taxon>Gunneridae</taxon>
        <taxon>Pentapetalae</taxon>
        <taxon>rosids</taxon>
        <taxon>fabids</taxon>
        <taxon>Rosales</taxon>
        <taxon>Rosaceae</taxon>
        <taxon>Rosoideae</taxon>
        <taxon>Rosoideae incertae sedis</taxon>
        <taxon>Rosa</taxon>
    </lineage>
</organism>
<dbReference type="PANTHER" id="PTHR47287:SF9">
    <property type="entry name" value="ZINC FINGER PROTEIN 4-LIKE"/>
    <property type="match status" value="1"/>
</dbReference>
<feature type="compositionally biased region" description="Polar residues" evidence="7">
    <location>
        <begin position="15"/>
        <end position="26"/>
    </location>
</feature>
<dbReference type="InterPro" id="IPR036236">
    <property type="entry name" value="Znf_C2H2_sf"/>
</dbReference>
<proteinExistence type="predicted"/>
<dbReference type="PROSITE" id="PS50157">
    <property type="entry name" value="ZINC_FINGER_C2H2_2"/>
    <property type="match status" value="1"/>
</dbReference>
<dbReference type="PROSITE" id="PS00028">
    <property type="entry name" value="ZINC_FINGER_C2H2_1"/>
    <property type="match status" value="1"/>
</dbReference>
<dbReference type="SUPFAM" id="SSF57667">
    <property type="entry name" value="beta-beta-alpha zinc fingers"/>
    <property type="match status" value="1"/>
</dbReference>
<accession>A0A2P6SAW6</accession>